<evidence type="ECO:0000313" key="3">
    <source>
        <dbReference type="Proteomes" id="UP000688947"/>
    </source>
</evidence>
<name>A0A8T1U3V8_9STRA</name>
<evidence type="ECO:0008006" key="4">
    <source>
        <dbReference type="Google" id="ProtNLM"/>
    </source>
</evidence>
<accession>A0A8T1U3V8</accession>
<dbReference type="Proteomes" id="UP000688947">
    <property type="component" value="Unassembled WGS sequence"/>
</dbReference>
<protein>
    <recommendedName>
        <fullName evidence="4">HTH psq-type domain-containing protein</fullName>
    </recommendedName>
</protein>
<feature type="compositionally biased region" description="Polar residues" evidence="1">
    <location>
        <begin position="112"/>
        <end position="125"/>
    </location>
</feature>
<dbReference type="VEuPathDB" id="FungiDB:PC110_g22147"/>
<comment type="caution">
    <text evidence="2">The sequence shown here is derived from an EMBL/GenBank/DDBJ whole genome shotgun (WGS) entry which is preliminary data.</text>
</comment>
<proteinExistence type="predicted"/>
<evidence type="ECO:0000313" key="2">
    <source>
        <dbReference type="EMBL" id="KAG6954756.1"/>
    </source>
</evidence>
<feature type="region of interest" description="Disordered" evidence="1">
    <location>
        <begin position="112"/>
        <end position="133"/>
    </location>
</feature>
<dbReference type="OrthoDB" id="125612at2759"/>
<gene>
    <name evidence="2" type="ORF">JG687_00011613</name>
</gene>
<feature type="non-terminal residue" evidence="2">
    <location>
        <position position="1"/>
    </location>
</feature>
<reference evidence="2" key="1">
    <citation type="submission" date="2021-01" db="EMBL/GenBank/DDBJ databases">
        <title>Phytophthora aleatoria, a newly-described species from Pinus radiata is distinct from Phytophthora cactorum isolates based on comparative genomics.</title>
        <authorList>
            <person name="Mcdougal R."/>
            <person name="Panda P."/>
            <person name="Williams N."/>
            <person name="Studholme D.J."/>
        </authorList>
    </citation>
    <scope>NUCLEOTIDE SEQUENCE</scope>
    <source>
        <strain evidence="2">NZFS 3830</strain>
    </source>
</reference>
<evidence type="ECO:0000256" key="1">
    <source>
        <dbReference type="SAM" id="MobiDB-lite"/>
    </source>
</evidence>
<dbReference type="AlphaFoldDB" id="A0A8T1U3V8"/>
<dbReference type="EMBL" id="JAENGZ010000722">
    <property type="protein sequence ID" value="KAG6954756.1"/>
    <property type="molecule type" value="Genomic_DNA"/>
</dbReference>
<organism evidence="2 3">
    <name type="scientific">Phytophthora cactorum</name>
    <dbReference type="NCBI Taxonomy" id="29920"/>
    <lineage>
        <taxon>Eukaryota</taxon>
        <taxon>Sar</taxon>
        <taxon>Stramenopiles</taxon>
        <taxon>Oomycota</taxon>
        <taxon>Peronosporomycetes</taxon>
        <taxon>Peronosporales</taxon>
        <taxon>Peronosporaceae</taxon>
        <taxon>Phytophthora</taxon>
    </lineage>
</organism>
<sequence length="157" mass="17718">TQKPPSIPSTGLQNYRPNRSNLTKAERYQCAIDAVDAGISVREAAKRFEVAREYLRLRFLGLRPLDCRRGPQLLYINEDADVGLLEAIEFRAARGMCIGTSQFRELVPRSSTGNVSEACSGQLSWQEEDPERSSGDHLHVWSRYARNFSTASQLIEE</sequence>